<sequence>MIASWCLVFLGVHVCSSSGPFCEALIAPFVEGLVISCTHCAFGGAYVSFRRVSFQACLAYSGSRRGAYVCSVSFLHAYSAYVSLGSVEVASDRFCLVDDKSG</sequence>
<dbReference type="EMBL" id="GIFC01006454">
    <property type="protein sequence ID" value="MXU88537.1"/>
    <property type="molecule type" value="Transcribed_RNA"/>
</dbReference>
<proteinExistence type="predicted"/>
<evidence type="ECO:0000313" key="2">
    <source>
        <dbReference type="EMBL" id="MXU88537.1"/>
    </source>
</evidence>
<reference evidence="2" key="1">
    <citation type="submission" date="2019-12" db="EMBL/GenBank/DDBJ databases">
        <title>An insight into the sialome of adult female Ixodes ricinus ticks feeding for 6 days.</title>
        <authorList>
            <person name="Perner J."/>
            <person name="Ribeiro J.M.C."/>
        </authorList>
    </citation>
    <scope>NUCLEOTIDE SEQUENCE</scope>
    <source>
        <strain evidence="2">Semi-engorged</strain>
        <tissue evidence="2">Salivary glands</tissue>
    </source>
</reference>
<accession>A0A6B0UFI6</accession>
<name>A0A6B0UFI6_IXORI</name>
<keyword evidence="1" id="KW-0732">Signal</keyword>
<dbReference type="AlphaFoldDB" id="A0A6B0UFI6"/>
<feature type="chain" id="PRO_5025432137" evidence="1">
    <location>
        <begin position="18"/>
        <end position="102"/>
    </location>
</feature>
<evidence type="ECO:0000256" key="1">
    <source>
        <dbReference type="SAM" id="SignalP"/>
    </source>
</evidence>
<protein>
    <submittedName>
        <fullName evidence="2">Putative secreted protein</fullName>
    </submittedName>
</protein>
<feature type="signal peptide" evidence="1">
    <location>
        <begin position="1"/>
        <end position="17"/>
    </location>
</feature>
<organism evidence="2">
    <name type="scientific">Ixodes ricinus</name>
    <name type="common">Common tick</name>
    <name type="synonym">Acarus ricinus</name>
    <dbReference type="NCBI Taxonomy" id="34613"/>
    <lineage>
        <taxon>Eukaryota</taxon>
        <taxon>Metazoa</taxon>
        <taxon>Ecdysozoa</taxon>
        <taxon>Arthropoda</taxon>
        <taxon>Chelicerata</taxon>
        <taxon>Arachnida</taxon>
        <taxon>Acari</taxon>
        <taxon>Parasitiformes</taxon>
        <taxon>Ixodida</taxon>
        <taxon>Ixodoidea</taxon>
        <taxon>Ixodidae</taxon>
        <taxon>Ixodinae</taxon>
        <taxon>Ixodes</taxon>
    </lineage>
</organism>